<dbReference type="EMBL" id="FODJ01000003">
    <property type="protein sequence ID" value="SEO03024.1"/>
    <property type="molecule type" value="Genomic_DNA"/>
</dbReference>
<organism evidence="3 4">
    <name type="scientific">Amphibacillus marinus</name>
    <dbReference type="NCBI Taxonomy" id="872970"/>
    <lineage>
        <taxon>Bacteria</taxon>
        <taxon>Bacillati</taxon>
        <taxon>Bacillota</taxon>
        <taxon>Bacilli</taxon>
        <taxon>Bacillales</taxon>
        <taxon>Bacillaceae</taxon>
        <taxon>Amphibacillus</taxon>
    </lineage>
</organism>
<evidence type="ECO:0000313" key="3">
    <source>
        <dbReference type="EMBL" id="SEO03024.1"/>
    </source>
</evidence>
<proteinExistence type="inferred from homology"/>
<evidence type="ECO:0000256" key="2">
    <source>
        <dbReference type="SAM" id="Coils"/>
    </source>
</evidence>
<comment type="similarity">
    <text evidence="1">Belongs to the PspA/Vipp/IM30 family.</text>
</comment>
<dbReference type="PANTHER" id="PTHR31088">
    <property type="entry name" value="MEMBRANE-ASSOCIATED PROTEIN VIPP1, CHLOROPLASTIC"/>
    <property type="match status" value="1"/>
</dbReference>
<protein>
    <submittedName>
        <fullName evidence="3">Phage shock protein A (PspA) family protein</fullName>
    </submittedName>
</protein>
<dbReference type="Proteomes" id="UP000199300">
    <property type="component" value="Unassembled WGS sequence"/>
</dbReference>
<dbReference type="Pfam" id="PF04012">
    <property type="entry name" value="PspA_IM30"/>
    <property type="match status" value="1"/>
</dbReference>
<gene>
    <name evidence="3" type="ORF">SAMN04488134_103165</name>
</gene>
<reference evidence="3 4" key="1">
    <citation type="submission" date="2016-10" db="EMBL/GenBank/DDBJ databases">
        <authorList>
            <person name="de Groot N.N."/>
        </authorList>
    </citation>
    <scope>NUCLEOTIDE SEQUENCE [LARGE SCALE GENOMIC DNA]</scope>
    <source>
        <strain evidence="3 4">CGMCC 1.10434</strain>
    </source>
</reference>
<dbReference type="RefSeq" id="WP_091496006.1">
    <property type="nucleotide sequence ID" value="NZ_FODJ01000003.1"/>
</dbReference>
<sequence>MTNVFTRLKDTIVADFHQLLDQKEEKHPMTHLNQYIRKCEDEVKKLKSLIEKQYVIKQQYQKELSQAKHMLEKREKQVALAERMDEFELLEEAKLEVEQYRARVEQLSEMSGSATKQIEEIETKYGEMQHQLKNLYVKRLELKGRENIARVHKGINQVLQADYLDRSSNKFAEAEDYIERLEQKVRTNYRLHTLDARFAELEKKDTLS</sequence>
<dbReference type="STRING" id="872970.SAMN04488134_103165"/>
<dbReference type="OrthoDB" id="2366053at2"/>
<dbReference type="AlphaFoldDB" id="A0A1H8LCY2"/>
<dbReference type="PANTHER" id="PTHR31088:SF6">
    <property type="entry name" value="PHAGE SHOCK PROTEIN A"/>
    <property type="match status" value="1"/>
</dbReference>
<keyword evidence="2" id="KW-0175">Coiled coil</keyword>
<accession>A0A1H8LCY2</accession>
<evidence type="ECO:0000313" key="4">
    <source>
        <dbReference type="Proteomes" id="UP000199300"/>
    </source>
</evidence>
<keyword evidence="4" id="KW-1185">Reference proteome</keyword>
<dbReference type="InterPro" id="IPR007157">
    <property type="entry name" value="PspA_VIPP1"/>
</dbReference>
<feature type="coiled-coil region" evidence="2">
    <location>
        <begin position="32"/>
        <end position="138"/>
    </location>
</feature>
<evidence type="ECO:0000256" key="1">
    <source>
        <dbReference type="ARBA" id="ARBA00043985"/>
    </source>
</evidence>
<name>A0A1H8LCY2_9BACI</name>